<organism evidence="7 8">
    <name type="scientific">Roseburia lenta</name>
    <dbReference type="NCBI Taxonomy" id="2763061"/>
    <lineage>
        <taxon>Bacteria</taxon>
        <taxon>Bacillati</taxon>
        <taxon>Bacillota</taxon>
        <taxon>Clostridia</taxon>
        <taxon>Lachnospirales</taxon>
        <taxon>Lachnospiraceae</taxon>
        <taxon>Roseburia</taxon>
    </lineage>
</organism>
<sequence>MKWIKEHKKVCIIIAIVVVVVIAIIIGVVSGGKKQMDSNEETATVEKRTLMESVSATGTFVAADEEKITSDTTGVEVLAVNVEVGDRVSAGDVIAVLDSADLQDNLADAKESLADTNEQTQRTKDSAKRNLEQAGKTRDEDLADVDTNIQDAYDEWQSAENNYNESVAAYNEAVAMANSIMDKTSTAYTNANSQVNTLKRQMDTDRRTADSRKSSYDRLVSQREDTIKRINDTYQDQVDTYNNTMDSTEDSGKTQQERIDDLQEQIDGTVVKATASGLVTAVNVEVGDTYNGSVIAVIDNVDSFDITTEIDEYDINSIAVGQEVVIKTNATGDEELSGTVKKVSPIATGSSSGDLSGSLGGLDLGSIMGGSGSSSFSTGSSNDDVTFTVTIALNTQSDKLRIGMTAKLNIVLQKNADVLSVPYNAVQTDDEGTSYYVQKVTGTNEDGTYKTKKIKVDKGIESDYYTEIINSGLEEGDQVIVPAAEKQNSLEDMINQSSSMGGV</sequence>
<evidence type="ECO:0000256" key="5">
    <source>
        <dbReference type="SAM" id="Phobius"/>
    </source>
</evidence>
<keyword evidence="5" id="KW-0812">Transmembrane</keyword>
<evidence type="ECO:0000256" key="2">
    <source>
        <dbReference type="ARBA" id="ARBA00023054"/>
    </source>
</evidence>
<reference evidence="7 8" key="1">
    <citation type="submission" date="2020-08" db="EMBL/GenBank/DDBJ databases">
        <title>Genome public.</title>
        <authorList>
            <person name="Liu C."/>
            <person name="Sun Q."/>
        </authorList>
    </citation>
    <scope>NUCLEOTIDE SEQUENCE [LARGE SCALE GENOMIC DNA]</scope>
    <source>
        <strain evidence="7 8">NSJ-9</strain>
    </source>
</reference>
<comment type="caution">
    <text evidence="7">The sequence shown here is derived from an EMBL/GenBank/DDBJ whole genome shotgun (WGS) entry which is preliminary data.</text>
</comment>
<keyword evidence="5" id="KW-0472">Membrane</keyword>
<dbReference type="PANTHER" id="PTHR32347">
    <property type="entry name" value="EFFLUX SYSTEM COMPONENT YKNX-RELATED"/>
    <property type="match status" value="1"/>
</dbReference>
<comment type="subcellular location">
    <subcellularLocation>
        <location evidence="1">Cell envelope</location>
    </subcellularLocation>
</comment>
<dbReference type="Gene3D" id="2.40.420.20">
    <property type="match status" value="1"/>
</dbReference>
<gene>
    <name evidence="7" type="ORF">H8R94_09015</name>
</gene>
<dbReference type="Gene3D" id="1.10.287.470">
    <property type="entry name" value="Helix hairpin bin"/>
    <property type="match status" value="1"/>
</dbReference>
<evidence type="ECO:0000256" key="1">
    <source>
        <dbReference type="ARBA" id="ARBA00004196"/>
    </source>
</evidence>
<evidence type="ECO:0000256" key="4">
    <source>
        <dbReference type="SAM" id="MobiDB-lite"/>
    </source>
</evidence>
<feature type="transmembrane region" description="Helical" evidence="5">
    <location>
        <begin position="12"/>
        <end position="32"/>
    </location>
</feature>
<protein>
    <submittedName>
        <fullName evidence="7">Biotin/lipoyl-binding protein</fullName>
    </submittedName>
</protein>
<keyword evidence="2 3" id="KW-0175">Coiled coil</keyword>
<evidence type="ECO:0000259" key="6">
    <source>
        <dbReference type="Pfam" id="PF25990"/>
    </source>
</evidence>
<feature type="coiled-coil region" evidence="3">
    <location>
        <begin position="231"/>
        <end position="265"/>
    </location>
</feature>
<dbReference type="InterPro" id="IPR050465">
    <property type="entry name" value="UPF0194_transport"/>
</dbReference>
<evidence type="ECO:0000256" key="3">
    <source>
        <dbReference type="SAM" id="Coils"/>
    </source>
</evidence>
<keyword evidence="8" id="KW-1185">Reference proteome</keyword>
<feature type="compositionally biased region" description="Basic and acidic residues" evidence="4">
    <location>
        <begin position="121"/>
        <end position="140"/>
    </location>
</feature>
<accession>A0ABR7GH12</accession>
<keyword evidence="5" id="KW-1133">Transmembrane helix</keyword>
<dbReference type="PANTHER" id="PTHR32347:SF14">
    <property type="entry name" value="EFFLUX SYSTEM COMPONENT YKNX-RELATED"/>
    <property type="match status" value="1"/>
</dbReference>
<feature type="region of interest" description="Disordered" evidence="4">
    <location>
        <begin position="112"/>
        <end position="144"/>
    </location>
</feature>
<dbReference type="Pfam" id="PF25990">
    <property type="entry name" value="Beta-barrel_YknX"/>
    <property type="match status" value="1"/>
</dbReference>
<dbReference type="Gene3D" id="2.40.50.100">
    <property type="match status" value="1"/>
</dbReference>
<evidence type="ECO:0000313" key="8">
    <source>
        <dbReference type="Proteomes" id="UP000643810"/>
    </source>
</evidence>
<dbReference type="EMBL" id="JACOPG010000003">
    <property type="protein sequence ID" value="MBC5686737.1"/>
    <property type="molecule type" value="Genomic_DNA"/>
</dbReference>
<dbReference type="Proteomes" id="UP000643810">
    <property type="component" value="Unassembled WGS sequence"/>
</dbReference>
<evidence type="ECO:0000313" key="7">
    <source>
        <dbReference type="EMBL" id="MBC5686737.1"/>
    </source>
</evidence>
<name>A0ABR7GH12_9FIRM</name>
<dbReference type="RefSeq" id="WP_186854456.1">
    <property type="nucleotide sequence ID" value="NZ_JACOPG010000003.1"/>
</dbReference>
<proteinExistence type="predicted"/>
<dbReference type="Gene3D" id="2.40.30.170">
    <property type="match status" value="1"/>
</dbReference>
<dbReference type="InterPro" id="IPR058636">
    <property type="entry name" value="Beta-barrel_YknX"/>
</dbReference>
<feature type="domain" description="YknX-like beta-barrel" evidence="6">
    <location>
        <begin position="305"/>
        <end position="352"/>
    </location>
</feature>